<organism evidence="2 3">
    <name type="scientific">Mycobacterium dioxanotrophicus</name>
    <dbReference type="NCBI Taxonomy" id="482462"/>
    <lineage>
        <taxon>Bacteria</taxon>
        <taxon>Bacillati</taxon>
        <taxon>Actinomycetota</taxon>
        <taxon>Actinomycetes</taxon>
        <taxon>Mycobacteriales</taxon>
        <taxon>Mycobacteriaceae</taxon>
        <taxon>Mycobacterium</taxon>
    </lineage>
</organism>
<dbReference type="EMBL" id="CP020809">
    <property type="protein sequence ID" value="ART69106.1"/>
    <property type="molecule type" value="Genomic_DNA"/>
</dbReference>
<dbReference type="PROSITE" id="PS50943">
    <property type="entry name" value="HTH_CROC1"/>
    <property type="match status" value="1"/>
</dbReference>
<feature type="domain" description="HTH cro/C1-type" evidence="1">
    <location>
        <begin position="68"/>
        <end position="104"/>
    </location>
</feature>
<accession>A0A1Y0C1Z7</accession>
<dbReference type="KEGG" id="mdx:BTO20_11385"/>
<dbReference type="AlphaFoldDB" id="A0A1Y0C1Z7"/>
<proteinExistence type="predicted"/>
<reference evidence="2 3" key="1">
    <citation type="submission" date="2017-04" db="EMBL/GenBank/DDBJ databases">
        <title>Whole Genome Sequence of 1,4-Dioxane Degrading Bacterium Mycobacterium dioxanotrophicus PH-06.</title>
        <authorList>
            <person name="He Y."/>
        </authorList>
    </citation>
    <scope>NUCLEOTIDE SEQUENCE [LARGE SCALE GENOMIC DNA]</scope>
    <source>
        <strain evidence="2 3">PH-06</strain>
    </source>
</reference>
<sequence>MTRVVRLTYADGMDGPQKPKQKPNWTEVPPRDWAEEQAHRVALEVSRLRGKRTGQWLADRTRELGYPLTRAVISDIEVGRRRYVTTAELIVLARALDTAPIALLYPAPYRDTIQILPTPEGGQPRDFQKIVAVQWFSGDPKPTLDLPDNSAQPELTLDALGLSMVDQMNYDSHLLALTRARKASDLAALQAITGKPLGWYSGDDGEVCPEPFAWICYHHDMGVHIDAIFAEEIDALRFAVGSGYLKVAAIGTGEIDNLP</sequence>
<evidence type="ECO:0000313" key="3">
    <source>
        <dbReference type="Proteomes" id="UP000195331"/>
    </source>
</evidence>
<dbReference type="Proteomes" id="UP000195331">
    <property type="component" value="Chromosome"/>
</dbReference>
<gene>
    <name evidence="2" type="ORF">BTO20_11385</name>
</gene>
<keyword evidence="3" id="KW-1185">Reference proteome</keyword>
<protein>
    <recommendedName>
        <fullName evidence="1">HTH cro/C1-type domain-containing protein</fullName>
    </recommendedName>
</protein>
<evidence type="ECO:0000313" key="2">
    <source>
        <dbReference type="EMBL" id="ART69106.1"/>
    </source>
</evidence>
<evidence type="ECO:0000259" key="1">
    <source>
        <dbReference type="PROSITE" id="PS50943"/>
    </source>
</evidence>
<dbReference type="InterPro" id="IPR001387">
    <property type="entry name" value="Cro/C1-type_HTH"/>
</dbReference>
<name>A0A1Y0C1Z7_9MYCO</name>